<evidence type="ECO:0000313" key="3">
    <source>
        <dbReference type="Proteomes" id="UP001156215"/>
    </source>
</evidence>
<name>A0A9E9P286_9BURK</name>
<feature type="chain" id="PRO_5038565024" evidence="1">
    <location>
        <begin position="21"/>
        <end position="210"/>
    </location>
</feature>
<dbReference type="RefSeq" id="WP_269308645.1">
    <property type="nucleotide sequence ID" value="NZ_CP098242.1"/>
</dbReference>
<sequence>MKYFRWMMAVLALFAAGVSAADGRVFDTADNPEALGLHLQVSCPGKWKVLKPKGNVLFAAGYGKDNVAQVLELQVNPITRQEAGALFALRPGADRKTRERVVASCFRKRAGMKLLSFDDMVAGGYPAVVVNLERPDEKGPQPIFMRVQKQMVYADGKMVLLNYMVMARPEDREKVLRYQKEGEAGDAGMFFESLVFKESTPQKRQEGGRK</sequence>
<dbReference type="Proteomes" id="UP001156215">
    <property type="component" value="Chromosome"/>
</dbReference>
<organism evidence="2 3">
    <name type="scientific">Oxalobacter vibrioformis</name>
    <dbReference type="NCBI Taxonomy" id="933080"/>
    <lineage>
        <taxon>Bacteria</taxon>
        <taxon>Pseudomonadati</taxon>
        <taxon>Pseudomonadota</taxon>
        <taxon>Betaproteobacteria</taxon>
        <taxon>Burkholderiales</taxon>
        <taxon>Oxalobacteraceae</taxon>
        <taxon>Oxalobacter</taxon>
    </lineage>
</organism>
<reference evidence="2" key="1">
    <citation type="journal article" date="2022" name="Front. Microbiol.">
        <title>New perspectives on an old grouping: The genomic and phenotypic variability of Oxalobacter formigenes and the implications for calcium oxalate stone prevention.</title>
        <authorList>
            <person name="Chmiel J.A."/>
            <person name="Carr C."/>
            <person name="Stuivenberg G.A."/>
            <person name="Venema R."/>
            <person name="Chanyi R.M."/>
            <person name="Al K.F."/>
            <person name="Giguere D."/>
            <person name="Say H."/>
            <person name="Akouris P.P."/>
            <person name="Dominguez Romero S.A."/>
            <person name="Kwong A."/>
            <person name="Tai V."/>
            <person name="Koval S.F."/>
            <person name="Razvi H."/>
            <person name="Bjazevic J."/>
            <person name="Burton J.P."/>
        </authorList>
    </citation>
    <scope>NUCLEOTIDE SEQUENCE</scope>
    <source>
        <strain evidence="2">WoOx3</strain>
    </source>
</reference>
<dbReference type="KEGG" id="ovb:NB640_10450"/>
<evidence type="ECO:0000313" key="2">
    <source>
        <dbReference type="EMBL" id="WAW09642.1"/>
    </source>
</evidence>
<gene>
    <name evidence="2" type="ORF">NB640_10450</name>
</gene>
<protein>
    <submittedName>
        <fullName evidence="2">Uncharacterized protein</fullName>
    </submittedName>
</protein>
<keyword evidence="3" id="KW-1185">Reference proteome</keyword>
<proteinExistence type="predicted"/>
<keyword evidence="1" id="KW-0732">Signal</keyword>
<dbReference type="AlphaFoldDB" id="A0A9E9P286"/>
<dbReference type="EMBL" id="CP098242">
    <property type="protein sequence ID" value="WAW09642.1"/>
    <property type="molecule type" value="Genomic_DNA"/>
</dbReference>
<feature type="signal peptide" evidence="1">
    <location>
        <begin position="1"/>
        <end position="20"/>
    </location>
</feature>
<accession>A0A9E9P286</accession>
<evidence type="ECO:0000256" key="1">
    <source>
        <dbReference type="SAM" id="SignalP"/>
    </source>
</evidence>